<name>M0PV08_9EURY</name>
<organism evidence="2 3">
    <name type="scientific">Halorubrum distributum JCM 13916</name>
    <dbReference type="NCBI Taxonomy" id="1230455"/>
    <lineage>
        <taxon>Archaea</taxon>
        <taxon>Methanobacteriati</taxon>
        <taxon>Methanobacteriota</taxon>
        <taxon>Stenosarchaea group</taxon>
        <taxon>Halobacteria</taxon>
        <taxon>Halobacteriales</taxon>
        <taxon>Haloferacaceae</taxon>
        <taxon>Halorubrum</taxon>
        <taxon>Halorubrum distributum group</taxon>
    </lineage>
</organism>
<feature type="transmembrane region" description="Helical" evidence="1">
    <location>
        <begin position="157"/>
        <end position="177"/>
    </location>
</feature>
<feature type="transmembrane region" description="Helical" evidence="1">
    <location>
        <begin position="270"/>
        <end position="303"/>
    </location>
</feature>
<feature type="transmembrane region" description="Helical" evidence="1">
    <location>
        <begin position="189"/>
        <end position="207"/>
    </location>
</feature>
<keyword evidence="1" id="KW-0472">Membrane</keyword>
<dbReference type="Pfam" id="PF20108">
    <property type="entry name" value="DUF6498"/>
    <property type="match status" value="1"/>
</dbReference>
<reference evidence="2 3" key="1">
    <citation type="journal article" date="2014" name="PLoS Genet.">
        <title>Phylogenetically driven sequencing of extremely halophilic archaea reveals strategies for static and dynamic osmo-response.</title>
        <authorList>
            <person name="Becker E.A."/>
            <person name="Seitzer P.M."/>
            <person name="Tritt A."/>
            <person name="Larsen D."/>
            <person name="Krusor M."/>
            <person name="Yao A.I."/>
            <person name="Wu D."/>
            <person name="Madern D."/>
            <person name="Eisen J.A."/>
            <person name="Darling A.E."/>
            <person name="Facciotti M.T."/>
        </authorList>
    </citation>
    <scope>NUCLEOTIDE SEQUENCE [LARGE SCALE GENOMIC DNA]</scope>
    <source>
        <strain evidence="2 3">JCM 13916</strain>
    </source>
</reference>
<dbReference type="Proteomes" id="UP000011528">
    <property type="component" value="Unassembled WGS sequence"/>
</dbReference>
<sequence length="399" mass="43908">MALASALPLIGIVLFDWGLEHLLVVYWVEVTISGLRRTLEATFAGQRGAAENWAATDSRWGWRSPFHSLRQKRGGFQLHAVLPPTYPRSFPRVFDLGRVVLGLSLFSGAGLWLATAGSGVFAESLLVAGATTLAREGTTLADHIRSRDYHELVPQSILTPRSILGVVALAVIVVWSVTLGPSPTESTGVLFALVYLARVGFDVYSLVGQSERFDPLDPNKAAFETADNDQWESVIVPLGNPTDVFYTNHRAVWISAIVDGLLGMLNPRRFAAAAVTAFLGYVVAGTTWAVIGAITVVIVIVVYTLVERDLQWGHVEYRVYEDGVVCYDCLLDEPQWRVERGRITDVTEWSGLIGRLLGVSSVSLKQSSNDSTRTLRYMNTTDSPISELGRRCDTYRTFE</sequence>
<feature type="transmembrane region" description="Helical" evidence="1">
    <location>
        <begin position="6"/>
        <end position="28"/>
    </location>
</feature>
<protein>
    <submittedName>
        <fullName evidence="2">Uncharacterized protein</fullName>
    </submittedName>
</protein>
<proteinExistence type="predicted"/>
<dbReference type="PATRIC" id="fig|1230455.3.peg.37"/>
<feature type="transmembrane region" description="Helical" evidence="1">
    <location>
        <begin position="96"/>
        <end position="115"/>
    </location>
</feature>
<accession>M0PV08</accession>
<keyword evidence="1" id="KW-1133">Transmembrane helix</keyword>
<comment type="caution">
    <text evidence="2">The sequence shown here is derived from an EMBL/GenBank/DDBJ whole genome shotgun (WGS) entry which is preliminary data.</text>
</comment>
<evidence type="ECO:0000313" key="2">
    <source>
        <dbReference type="EMBL" id="EMA72685.1"/>
    </source>
</evidence>
<dbReference type="AlphaFoldDB" id="M0PV08"/>
<evidence type="ECO:0000256" key="1">
    <source>
        <dbReference type="SAM" id="Phobius"/>
    </source>
</evidence>
<dbReference type="EMBL" id="AOJJ01000009">
    <property type="protein sequence ID" value="EMA72685.1"/>
    <property type="molecule type" value="Genomic_DNA"/>
</dbReference>
<gene>
    <name evidence="2" type="ORF">C462_00317</name>
</gene>
<keyword evidence="1" id="KW-0812">Transmembrane</keyword>
<evidence type="ECO:0000313" key="3">
    <source>
        <dbReference type="Proteomes" id="UP000011528"/>
    </source>
</evidence>
<dbReference type="InterPro" id="IPR045466">
    <property type="entry name" value="DUF6498"/>
</dbReference>